<reference evidence="1 2" key="1">
    <citation type="journal article" date="2020" name="Nature">
        <title>Bacterial chemolithoautotrophy via manganese oxidation.</title>
        <authorList>
            <person name="Yu H."/>
            <person name="Leadbetter J.R."/>
        </authorList>
    </citation>
    <scope>NUCLEOTIDE SEQUENCE [LARGE SCALE GENOMIC DNA]</scope>
    <source>
        <strain evidence="1 2">RBP-1</strain>
    </source>
</reference>
<dbReference type="AlphaFoldDB" id="A0A7X6DGW1"/>
<dbReference type="Proteomes" id="UP000521868">
    <property type="component" value="Unassembled WGS sequence"/>
</dbReference>
<keyword evidence="2" id="KW-1185">Reference proteome</keyword>
<sequence length="280" mass="30206">MALALYAAVASAAQTLPPDRSQLERKLTSTRTLIETSSGARQIEASGDAAAVADRARARELHARAGDALRSEELESASKLLDEASRAMFAAVRKAAAEQVSGRKERADFEARMLSTRALLEAQRRVAAEKNSGQSARDVSSRVEKLLAEAGEQARSGMMGAARRTLDQAYMAVKISAIGLRDGDTVVRSLNFTSKAEEYEYEIDRNETHRMLVDMLLKEKRGTASVGAMVDQALAAAATLRSQAEAEAARRDHDTAVKTLEQSTRELVKAIRGAGVYIPG</sequence>
<accession>A0A7X6DGW1</accession>
<evidence type="ECO:0000313" key="1">
    <source>
        <dbReference type="EMBL" id="NKE66922.1"/>
    </source>
</evidence>
<dbReference type="EMBL" id="VTOX01000004">
    <property type="protein sequence ID" value="NKE66922.1"/>
    <property type="molecule type" value="Genomic_DNA"/>
</dbReference>
<proteinExistence type="predicted"/>
<comment type="caution">
    <text evidence="1">The sequence shown here is derived from an EMBL/GenBank/DDBJ whole genome shotgun (WGS) entry which is preliminary data.</text>
</comment>
<organism evidence="1 2">
    <name type="scientific">Ramlibacter lithotrophicus</name>
    <dbReference type="NCBI Taxonomy" id="2606681"/>
    <lineage>
        <taxon>Bacteria</taxon>
        <taxon>Pseudomonadati</taxon>
        <taxon>Pseudomonadota</taxon>
        <taxon>Betaproteobacteria</taxon>
        <taxon>Burkholderiales</taxon>
        <taxon>Comamonadaceae</taxon>
        <taxon>Ramlibacter</taxon>
    </lineage>
</organism>
<name>A0A7X6DGW1_9BURK</name>
<protein>
    <submittedName>
        <fullName evidence="1">Uncharacterized protein</fullName>
    </submittedName>
</protein>
<evidence type="ECO:0000313" key="2">
    <source>
        <dbReference type="Proteomes" id="UP000521868"/>
    </source>
</evidence>
<gene>
    <name evidence="1" type="ORF">RAMLITH_13915</name>
</gene>